<organism evidence="1 2">
    <name type="scientific">Actinomycetospora cinnamomea</name>
    <dbReference type="NCBI Taxonomy" id="663609"/>
    <lineage>
        <taxon>Bacteria</taxon>
        <taxon>Bacillati</taxon>
        <taxon>Actinomycetota</taxon>
        <taxon>Actinomycetes</taxon>
        <taxon>Pseudonocardiales</taxon>
        <taxon>Pseudonocardiaceae</taxon>
        <taxon>Actinomycetospora</taxon>
    </lineage>
</organism>
<dbReference type="Gene3D" id="3.30.460.40">
    <property type="match status" value="1"/>
</dbReference>
<dbReference type="OrthoDB" id="3394845at2"/>
<evidence type="ECO:0000313" key="2">
    <source>
        <dbReference type="Proteomes" id="UP000245639"/>
    </source>
</evidence>
<evidence type="ECO:0000313" key="1">
    <source>
        <dbReference type="EMBL" id="PVZ14318.1"/>
    </source>
</evidence>
<accession>A0A2U1FQ67</accession>
<keyword evidence="1" id="KW-0808">Transferase</keyword>
<dbReference type="SUPFAM" id="SSF81301">
    <property type="entry name" value="Nucleotidyltransferase"/>
    <property type="match status" value="1"/>
</dbReference>
<dbReference type="GO" id="GO:0016740">
    <property type="term" value="F:transferase activity"/>
    <property type="evidence" value="ECO:0007669"/>
    <property type="project" value="UniProtKB-KW"/>
</dbReference>
<comment type="caution">
    <text evidence="1">The sequence shown here is derived from an EMBL/GenBank/DDBJ whole genome shotgun (WGS) entry which is preliminary data.</text>
</comment>
<name>A0A2U1FQ67_9PSEU</name>
<dbReference type="InterPro" id="IPR043519">
    <property type="entry name" value="NT_sf"/>
</dbReference>
<keyword evidence="2" id="KW-1185">Reference proteome</keyword>
<dbReference type="AlphaFoldDB" id="A0A2U1FQ67"/>
<dbReference type="Proteomes" id="UP000245639">
    <property type="component" value="Unassembled WGS sequence"/>
</dbReference>
<dbReference type="EMBL" id="QEKW01000001">
    <property type="protein sequence ID" value="PVZ14318.1"/>
    <property type="molecule type" value="Genomic_DNA"/>
</dbReference>
<proteinExistence type="predicted"/>
<protein>
    <submittedName>
        <fullName evidence="1">Putative nucleotidyltransferase-like protein</fullName>
    </submittedName>
</protein>
<sequence length="200" mass="21357">MSDLAAAEHPPDGHGRREALKRVAVALRHGGVGFALAGGYAGWALGGPEPENDVDFVVAEAEAGRAAEVLAEAGLDVRQPPEDWLFKVYSDGALVDVLFRLAGEPVDEELLARAGEQEVLSVQMPVLDATDLLIGKLAALNEHACDLSKVLPTARALREKIDWSRAEAATAWNDIAVACLFLLRRIGVAPAVEHEVTPER</sequence>
<dbReference type="RefSeq" id="WP_116706195.1">
    <property type="nucleotide sequence ID" value="NZ_QEKW01000001.1"/>
</dbReference>
<gene>
    <name evidence="1" type="ORF">C8D89_101182</name>
</gene>
<reference evidence="1 2" key="1">
    <citation type="submission" date="2018-04" db="EMBL/GenBank/DDBJ databases">
        <title>Genomic Encyclopedia of Type Strains, Phase IV (KMG-IV): sequencing the most valuable type-strain genomes for metagenomic binning, comparative biology and taxonomic classification.</title>
        <authorList>
            <person name="Goeker M."/>
        </authorList>
    </citation>
    <scope>NUCLEOTIDE SEQUENCE [LARGE SCALE GENOMIC DNA]</scope>
    <source>
        <strain evidence="1 2">DSM 45771</strain>
    </source>
</reference>